<comment type="caution">
    <text evidence="1">The sequence shown here is derived from an EMBL/GenBank/DDBJ whole genome shotgun (WGS) entry which is preliminary data.</text>
</comment>
<feature type="non-terminal residue" evidence="1">
    <location>
        <position position="1"/>
    </location>
</feature>
<dbReference type="PANTHER" id="PTHR42685">
    <property type="entry name" value="GERANYLGERANYL DIPHOSPHATE REDUCTASE"/>
    <property type="match status" value="1"/>
</dbReference>
<evidence type="ECO:0008006" key="2">
    <source>
        <dbReference type="Google" id="ProtNLM"/>
    </source>
</evidence>
<reference evidence="1" key="1">
    <citation type="journal article" date="2014" name="Front. Microbiol.">
        <title>High frequency of phylogenetically diverse reductive dehalogenase-homologous genes in deep subseafloor sedimentary metagenomes.</title>
        <authorList>
            <person name="Kawai M."/>
            <person name="Futagami T."/>
            <person name="Toyoda A."/>
            <person name="Takaki Y."/>
            <person name="Nishi S."/>
            <person name="Hori S."/>
            <person name="Arai W."/>
            <person name="Tsubouchi T."/>
            <person name="Morono Y."/>
            <person name="Uchiyama I."/>
            <person name="Ito T."/>
            <person name="Fujiyama A."/>
            <person name="Inagaki F."/>
            <person name="Takami H."/>
        </authorList>
    </citation>
    <scope>NUCLEOTIDE SEQUENCE</scope>
    <source>
        <strain evidence="1">Expedition CK06-06</strain>
    </source>
</reference>
<accession>X1TXR7</accession>
<dbReference type="SUPFAM" id="SSF51905">
    <property type="entry name" value="FAD/NAD(P)-binding domain"/>
    <property type="match status" value="1"/>
</dbReference>
<gene>
    <name evidence="1" type="ORF">S12H4_54411</name>
</gene>
<evidence type="ECO:0000313" key="1">
    <source>
        <dbReference type="EMBL" id="GAJ10029.1"/>
    </source>
</evidence>
<name>X1TXR7_9ZZZZ</name>
<sequence length="152" mass="17594">RDKTMIGIATMGEEFDHKFAAKVKLWVGRQFDLDITDMRSEAMKGNADYRGWRHGNVFLVGDAGGFLNPLTTEGIYYAVKSGEGVAKHILGKKEGEKIMQELARTHRWQVRIFDLATDTRLPFCWMINWILEDPRKGIRRKIFDHVLWKLLG</sequence>
<protein>
    <recommendedName>
        <fullName evidence="2">FAD-binding domain-containing protein</fullName>
    </recommendedName>
</protein>
<dbReference type="InterPro" id="IPR036188">
    <property type="entry name" value="FAD/NAD-bd_sf"/>
</dbReference>
<dbReference type="EMBL" id="BARW01034780">
    <property type="protein sequence ID" value="GAJ10029.1"/>
    <property type="molecule type" value="Genomic_DNA"/>
</dbReference>
<proteinExistence type="predicted"/>
<dbReference type="Gene3D" id="3.50.50.60">
    <property type="entry name" value="FAD/NAD(P)-binding domain"/>
    <property type="match status" value="1"/>
</dbReference>
<organism evidence="1">
    <name type="scientific">marine sediment metagenome</name>
    <dbReference type="NCBI Taxonomy" id="412755"/>
    <lineage>
        <taxon>unclassified sequences</taxon>
        <taxon>metagenomes</taxon>
        <taxon>ecological metagenomes</taxon>
    </lineage>
</organism>
<dbReference type="InterPro" id="IPR050407">
    <property type="entry name" value="Geranylgeranyl_reductase"/>
</dbReference>
<dbReference type="AlphaFoldDB" id="X1TXR7"/>
<dbReference type="PANTHER" id="PTHR42685:SF22">
    <property type="entry name" value="CONDITIONED MEDIUM FACTOR RECEPTOR 1"/>
    <property type="match status" value="1"/>
</dbReference>